<dbReference type="EMBL" id="JADFTS010000007">
    <property type="protein sequence ID" value="KAF9597511.1"/>
    <property type="molecule type" value="Genomic_DNA"/>
</dbReference>
<feature type="region of interest" description="Disordered" evidence="5">
    <location>
        <begin position="1"/>
        <end position="23"/>
    </location>
</feature>
<evidence type="ECO:0000313" key="8">
    <source>
        <dbReference type="EMBL" id="KAF9597511.1"/>
    </source>
</evidence>
<dbReference type="Proteomes" id="UP000631114">
    <property type="component" value="Unassembled WGS sequence"/>
</dbReference>
<dbReference type="SUPFAM" id="SSF57756">
    <property type="entry name" value="Retrovirus zinc finger-like domains"/>
    <property type="match status" value="1"/>
</dbReference>
<sequence>MFSEKMGGDGSRSASSSQGGIASGDNNEGFGGCFNCGESDHWKYQCKWLDYPCVYPGCKLTIVVRKSGQEHNMGKRFLRCKGSPICSGFKWFDELEKQKEENGVHICNSHNFSHDITPYLTKPGKN</sequence>
<dbReference type="InterPro" id="IPR010666">
    <property type="entry name" value="Znf_GRF"/>
</dbReference>
<evidence type="ECO:0000256" key="5">
    <source>
        <dbReference type="SAM" id="MobiDB-lite"/>
    </source>
</evidence>
<name>A0A835HCT9_9MAGN</name>
<dbReference type="PROSITE" id="PS50158">
    <property type="entry name" value="ZF_CCHC"/>
    <property type="match status" value="1"/>
</dbReference>
<evidence type="ECO:0000313" key="9">
    <source>
        <dbReference type="Proteomes" id="UP000631114"/>
    </source>
</evidence>
<keyword evidence="3" id="KW-0862">Zinc</keyword>
<dbReference type="OrthoDB" id="1965353at2759"/>
<dbReference type="Pfam" id="PF00098">
    <property type="entry name" value="zf-CCHC"/>
    <property type="match status" value="1"/>
</dbReference>
<protein>
    <recommendedName>
        <fullName evidence="10">Zinc finger GRF-type domain-containing protein</fullName>
    </recommendedName>
</protein>
<evidence type="ECO:0008006" key="10">
    <source>
        <dbReference type="Google" id="ProtNLM"/>
    </source>
</evidence>
<dbReference type="InterPro" id="IPR036875">
    <property type="entry name" value="Znf_CCHC_sf"/>
</dbReference>
<reference evidence="8 9" key="1">
    <citation type="submission" date="2020-10" db="EMBL/GenBank/DDBJ databases">
        <title>The Coptis chinensis genome and diversification of protoberbering-type alkaloids.</title>
        <authorList>
            <person name="Wang B."/>
            <person name="Shu S."/>
            <person name="Song C."/>
            <person name="Liu Y."/>
        </authorList>
    </citation>
    <scope>NUCLEOTIDE SEQUENCE [LARGE SCALE GENOMIC DNA]</scope>
    <source>
        <strain evidence="8">HL-2020</strain>
        <tissue evidence="8">Leaf</tissue>
    </source>
</reference>
<keyword evidence="9" id="KW-1185">Reference proteome</keyword>
<dbReference type="AlphaFoldDB" id="A0A835HCT9"/>
<evidence type="ECO:0000256" key="3">
    <source>
        <dbReference type="ARBA" id="ARBA00022833"/>
    </source>
</evidence>
<feature type="compositionally biased region" description="Low complexity" evidence="5">
    <location>
        <begin position="11"/>
        <end position="23"/>
    </location>
</feature>
<dbReference type="GO" id="GO:0003676">
    <property type="term" value="F:nucleic acid binding"/>
    <property type="evidence" value="ECO:0007669"/>
    <property type="project" value="InterPro"/>
</dbReference>
<feature type="domain" description="GRF-type" evidence="7">
    <location>
        <begin position="53"/>
        <end position="95"/>
    </location>
</feature>
<proteinExistence type="predicted"/>
<evidence type="ECO:0000256" key="1">
    <source>
        <dbReference type="ARBA" id="ARBA00022723"/>
    </source>
</evidence>
<gene>
    <name evidence="8" type="ORF">IFM89_019038</name>
</gene>
<dbReference type="PROSITE" id="PS51999">
    <property type="entry name" value="ZF_GRF"/>
    <property type="match status" value="1"/>
</dbReference>
<accession>A0A835HCT9</accession>
<organism evidence="8 9">
    <name type="scientific">Coptis chinensis</name>
    <dbReference type="NCBI Taxonomy" id="261450"/>
    <lineage>
        <taxon>Eukaryota</taxon>
        <taxon>Viridiplantae</taxon>
        <taxon>Streptophyta</taxon>
        <taxon>Embryophyta</taxon>
        <taxon>Tracheophyta</taxon>
        <taxon>Spermatophyta</taxon>
        <taxon>Magnoliopsida</taxon>
        <taxon>Ranunculales</taxon>
        <taxon>Ranunculaceae</taxon>
        <taxon>Coptidoideae</taxon>
        <taxon>Coptis</taxon>
    </lineage>
</organism>
<keyword evidence="2 4" id="KW-0863">Zinc-finger</keyword>
<feature type="domain" description="CCHC-type" evidence="6">
    <location>
        <begin position="33"/>
        <end position="47"/>
    </location>
</feature>
<dbReference type="InterPro" id="IPR001878">
    <property type="entry name" value="Znf_CCHC"/>
</dbReference>
<dbReference type="GO" id="GO:0008270">
    <property type="term" value="F:zinc ion binding"/>
    <property type="evidence" value="ECO:0007669"/>
    <property type="project" value="UniProtKB-KW"/>
</dbReference>
<comment type="caution">
    <text evidence="8">The sequence shown here is derived from an EMBL/GenBank/DDBJ whole genome shotgun (WGS) entry which is preliminary data.</text>
</comment>
<evidence type="ECO:0000259" key="6">
    <source>
        <dbReference type="PROSITE" id="PS50158"/>
    </source>
</evidence>
<evidence type="ECO:0000256" key="2">
    <source>
        <dbReference type="ARBA" id="ARBA00022771"/>
    </source>
</evidence>
<evidence type="ECO:0000259" key="7">
    <source>
        <dbReference type="PROSITE" id="PS51999"/>
    </source>
</evidence>
<evidence type="ECO:0000256" key="4">
    <source>
        <dbReference type="PROSITE-ProRule" id="PRU00047"/>
    </source>
</evidence>
<keyword evidence="1" id="KW-0479">Metal-binding</keyword>